<dbReference type="GO" id="GO:0003841">
    <property type="term" value="F:1-acylglycerol-3-phosphate O-acyltransferase activity"/>
    <property type="evidence" value="ECO:0007669"/>
    <property type="project" value="TreeGrafter"/>
</dbReference>
<keyword evidence="9" id="KW-1185">Reference proteome</keyword>
<dbReference type="CDD" id="cd07989">
    <property type="entry name" value="LPLAT_AGPAT-like"/>
    <property type="match status" value="1"/>
</dbReference>
<dbReference type="PANTHER" id="PTHR10434:SF64">
    <property type="entry name" value="1-ACYL-SN-GLYCEROL-3-PHOSPHATE ACYLTRANSFERASE-RELATED"/>
    <property type="match status" value="1"/>
</dbReference>
<keyword evidence="6" id="KW-0472">Membrane</keyword>
<dbReference type="SUPFAM" id="SSF69593">
    <property type="entry name" value="Glycerol-3-phosphate (1)-acyltransferase"/>
    <property type="match status" value="1"/>
</dbReference>
<organism evidence="8 9">
    <name type="scientific">Phreatobacter oligotrophus</name>
    <dbReference type="NCBI Taxonomy" id="1122261"/>
    <lineage>
        <taxon>Bacteria</taxon>
        <taxon>Pseudomonadati</taxon>
        <taxon>Pseudomonadota</taxon>
        <taxon>Alphaproteobacteria</taxon>
        <taxon>Hyphomicrobiales</taxon>
        <taxon>Phreatobacteraceae</taxon>
        <taxon>Phreatobacter</taxon>
    </lineage>
</organism>
<comment type="pathway">
    <text evidence="1">Lipid metabolism.</text>
</comment>
<keyword evidence="3 8" id="KW-0808">Transferase</keyword>
<reference evidence="8 9" key="1">
    <citation type="submission" date="2018-04" db="EMBL/GenBank/DDBJ databases">
        <title>Genomic Encyclopedia of Archaeal and Bacterial Type Strains, Phase II (KMG-II): from individual species to whole genera.</title>
        <authorList>
            <person name="Goeker M."/>
        </authorList>
    </citation>
    <scope>NUCLEOTIDE SEQUENCE [LARGE SCALE GENOMIC DNA]</scope>
    <source>
        <strain evidence="8 9">DSM 25521</strain>
    </source>
</reference>
<keyword evidence="5 8" id="KW-0012">Acyltransferase</keyword>
<dbReference type="GO" id="GO:0006654">
    <property type="term" value="P:phosphatidic acid biosynthetic process"/>
    <property type="evidence" value="ECO:0007669"/>
    <property type="project" value="TreeGrafter"/>
</dbReference>
<gene>
    <name evidence="8" type="ORF">C8P69_103418</name>
</gene>
<dbReference type="AlphaFoldDB" id="A0A2T4ZF16"/>
<dbReference type="Proteomes" id="UP000241808">
    <property type="component" value="Unassembled WGS sequence"/>
</dbReference>
<evidence type="ECO:0000256" key="5">
    <source>
        <dbReference type="ARBA" id="ARBA00023315"/>
    </source>
</evidence>
<accession>A0A2T4ZF16</accession>
<evidence type="ECO:0000256" key="6">
    <source>
        <dbReference type="SAM" id="Phobius"/>
    </source>
</evidence>
<keyword evidence="2" id="KW-0444">Lipid biosynthesis</keyword>
<dbReference type="SMART" id="SM00563">
    <property type="entry name" value="PlsC"/>
    <property type="match status" value="1"/>
</dbReference>
<keyword evidence="6" id="KW-0812">Transmembrane</keyword>
<evidence type="ECO:0000256" key="4">
    <source>
        <dbReference type="ARBA" id="ARBA00023098"/>
    </source>
</evidence>
<evidence type="ECO:0000256" key="1">
    <source>
        <dbReference type="ARBA" id="ARBA00005189"/>
    </source>
</evidence>
<dbReference type="Pfam" id="PF01553">
    <property type="entry name" value="Acyltransferase"/>
    <property type="match status" value="1"/>
</dbReference>
<feature type="transmembrane region" description="Helical" evidence="6">
    <location>
        <begin position="26"/>
        <end position="52"/>
    </location>
</feature>
<proteinExistence type="predicted"/>
<keyword evidence="4" id="KW-0443">Lipid metabolism</keyword>
<protein>
    <submittedName>
        <fullName evidence="8">Lyso-ornithine lipid acyltransferase</fullName>
    </submittedName>
</protein>
<dbReference type="EMBL" id="PZZL01000003">
    <property type="protein sequence ID" value="PTM60484.1"/>
    <property type="molecule type" value="Genomic_DNA"/>
</dbReference>
<feature type="domain" description="Phospholipid/glycerol acyltransferase" evidence="7">
    <location>
        <begin position="84"/>
        <end position="202"/>
    </location>
</feature>
<evidence type="ECO:0000313" key="9">
    <source>
        <dbReference type="Proteomes" id="UP000241808"/>
    </source>
</evidence>
<keyword evidence="6" id="KW-1133">Transmembrane helix</keyword>
<dbReference type="PANTHER" id="PTHR10434">
    <property type="entry name" value="1-ACYL-SN-GLYCEROL-3-PHOSPHATE ACYLTRANSFERASE"/>
    <property type="match status" value="1"/>
</dbReference>
<evidence type="ECO:0000313" key="8">
    <source>
        <dbReference type="EMBL" id="PTM60484.1"/>
    </source>
</evidence>
<comment type="caution">
    <text evidence="8">The sequence shown here is derived from an EMBL/GenBank/DDBJ whole genome shotgun (WGS) entry which is preliminary data.</text>
</comment>
<evidence type="ECO:0000256" key="2">
    <source>
        <dbReference type="ARBA" id="ARBA00022516"/>
    </source>
</evidence>
<dbReference type="RefSeq" id="WP_245901950.1">
    <property type="nucleotide sequence ID" value="NZ_PZZL01000003.1"/>
</dbReference>
<evidence type="ECO:0000256" key="3">
    <source>
        <dbReference type="ARBA" id="ARBA00022679"/>
    </source>
</evidence>
<name>A0A2T4ZF16_9HYPH</name>
<sequence>MTNPDKPGTEFGRGGPTIFDTIRASFWLAILILAALILLPAQMIAHGFGLGARRIIPMVFHRVVLRAVGARVTVRGEATTHRPALFVPNHVSWLDIMVLGAFAPVSFVAKSEIATWPVFGYLARLQRSIFVDRDRRQTTSQTAEEMIARMREGEPVVLFAEGTSSDGNRIIRFRPALIGAAESLAKATGETVWIQPIALAYRRLNGLPSGRQHRPRMAWVGDIDMVPHAWDLLKDGAVDVDLIFGNPIPFDPATDRKVIAQFLEQRVRQMHSAALTGKDEDLPAIAR</sequence>
<dbReference type="InterPro" id="IPR002123">
    <property type="entry name" value="Plipid/glycerol_acylTrfase"/>
</dbReference>
<evidence type="ECO:0000259" key="7">
    <source>
        <dbReference type="SMART" id="SM00563"/>
    </source>
</evidence>